<evidence type="ECO:0000256" key="5">
    <source>
        <dbReference type="HAMAP-Rule" id="MF_00265"/>
    </source>
</evidence>
<keyword evidence="5" id="KW-0460">Magnesium</keyword>
<gene>
    <name evidence="5" type="primary">vapC</name>
    <name evidence="7" type="ORF">ETSY1_30565</name>
</gene>
<organism evidence="7 8">
    <name type="scientific">Entotheonella factor</name>
    <dbReference type="NCBI Taxonomy" id="1429438"/>
    <lineage>
        <taxon>Bacteria</taxon>
        <taxon>Pseudomonadati</taxon>
        <taxon>Nitrospinota/Tectimicrobiota group</taxon>
        <taxon>Candidatus Tectimicrobiota</taxon>
        <taxon>Candidatus Entotheonellia</taxon>
        <taxon>Candidatus Entotheonellales</taxon>
        <taxon>Candidatus Entotheonellaceae</taxon>
        <taxon>Candidatus Entotheonella</taxon>
    </lineage>
</organism>
<evidence type="ECO:0000256" key="4">
    <source>
        <dbReference type="ARBA" id="ARBA00022801"/>
    </source>
</evidence>
<dbReference type="GO" id="GO:0000287">
    <property type="term" value="F:magnesium ion binding"/>
    <property type="evidence" value="ECO:0007669"/>
    <property type="project" value="UniProtKB-UniRule"/>
</dbReference>
<comment type="similarity">
    <text evidence="5">Belongs to the PINc/VapC protein family.</text>
</comment>
<name>W4LDR4_ENTF1</name>
<dbReference type="Proteomes" id="UP000019141">
    <property type="component" value="Unassembled WGS sequence"/>
</dbReference>
<keyword evidence="1 5" id="KW-1277">Toxin-antitoxin system</keyword>
<comment type="cofactor">
    <cofactor evidence="5">
        <name>Mg(2+)</name>
        <dbReference type="ChEBI" id="CHEBI:18420"/>
    </cofactor>
</comment>
<evidence type="ECO:0000256" key="2">
    <source>
        <dbReference type="ARBA" id="ARBA00022722"/>
    </source>
</evidence>
<dbReference type="GO" id="GO:0016788">
    <property type="term" value="F:hydrolase activity, acting on ester bonds"/>
    <property type="evidence" value="ECO:0007669"/>
    <property type="project" value="InterPro"/>
</dbReference>
<feature type="binding site" evidence="5">
    <location>
        <position position="5"/>
    </location>
    <ligand>
        <name>Mg(2+)</name>
        <dbReference type="ChEBI" id="CHEBI:18420"/>
    </ligand>
</feature>
<dbReference type="AlphaFoldDB" id="W4LDR4"/>
<reference evidence="7 8" key="1">
    <citation type="journal article" date="2014" name="Nature">
        <title>An environmental bacterial taxon with a large and distinct metabolic repertoire.</title>
        <authorList>
            <person name="Wilson M.C."/>
            <person name="Mori T."/>
            <person name="Ruckert C."/>
            <person name="Uria A.R."/>
            <person name="Helf M.J."/>
            <person name="Takada K."/>
            <person name="Gernert C."/>
            <person name="Steffens U.A."/>
            <person name="Heycke N."/>
            <person name="Schmitt S."/>
            <person name="Rinke C."/>
            <person name="Helfrich E.J."/>
            <person name="Brachmann A.O."/>
            <person name="Gurgui C."/>
            <person name="Wakimoto T."/>
            <person name="Kracht M."/>
            <person name="Crusemann M."/>
            <person name="Hentschel U."/>
            <person name="Abe I."/>
            <person name="Matsunaga S."/>
            <person name="Kalinowski J."/>
            <person name="Takeyama H."/>
            <person name="Piel J."/>
        </authorList>
    </citation>
    <scope>NUCLEOTIDE SEQUENCE [LARGE SCALE GENOMIC DNA]</scope>
    <source>
        <strain evidence="8">TSY1</strain>
    </source>
</reference>
<keyword evidence="4 5" id="KW-0378">Hydrolase</keyword>
<keyword evidence="8" id="KW-1185">Reference proteome</keyword>
<dbReference type="InterPro" id="IPR029060">
    <property type="entry name" value="PIN-like_dom_sf"/>
</dbReference>
<keyword evidence="3 5" id="KW-0479">Metal-binding</keyword>
<feature type="binding site" evidence="5">
    <location>
        <position position="109"/>
    </location>
    <ligand>
        <name>Mg(2+)</name>
        <dbReference type="ChEBI" id="CHEBI:18420"/>
    </ligand>
</feature>
<sequence length="143" mass="15872">MIVPDANLLLYAYNTASPFHTRARDWWEVCLSGSEPVGLTQPVIFAFVRIGTSARVFTDPLTLDEASEHVKSWIERRITYVLQPHADYVDRVLSLLAAVNSAGGNLVTDAQIAALAIAYRAVVHTADRDFLRFPGLSCHYPLD</sequence>
<dbReference type="SUPFAM" id="SSF88723">
    <property type="entry name" value="PIN domain-like"/>
    <property type="match status" value="1"/>
</dbReference>
<protein>
    <recommendedName>
        <fullName evidence="5">Ribonuclease VapC</fullName>
        <shortName evidence="5">RNase VapC</shortName>
        <ecNumber evidence="5">3.1.-.-</ecNumber>
    </recommendedName>
    <alternativeName>
        <fullName evidence="5">Toxin VapC</fullName>
    </alternativeName>
</protein>
<evidence type="ECO:0000256" key="1">
    <source>
        <dbReference type="ARBA" id="ARBA00022649"/>
    </source>
</evidence>
<dbReference type="EC" id="3.1.-.-" evidence="5"/>
<accession>W4LDR4</accession>
<dbReference type="GO" id="GO:0090729">
    <property type="term" value="F:toxin activity"/>
    <property type="evidence" value="ECO:0007669"/>
    <property type="project" value="UniProtKB-KW"/>
</dbReference>
<dbReference type="HAMAP" id="MF_00265">
    <property type="entry name" value="VapC_Nob1"/>
    <property type="match status" value="1"/>
</dbReference>
<evidence type="ECO:0000313" key="8">
    <source>
        <dbReference type="Proteomes" id="UP000019141"/>
    </source>
</evidence>
<proteinExistence type="inferred from homology"/>
<dbReference type="InterPro" id="IPR002716">
    <property type="entry name" value="PIN_dom"/>
</dbReference>
<keyword evidence="2 5" id="KW-0540">Nuclease</keyword>
<comment type="function">
    <text evidence="5">Toxic component of a toxin-antitoxin (TA) system. An RNase.</text>
</comment>
<comment type="caution">
    <text evidence="7">The sequence shown here is derived from an EMBL/GenBank/DDBJ whole genome shotgun (WGS) entry which is preliminary data.</text>
</comment>
<dbReference type="NCBIfam" id="TIGR00028">
    <property type="entry name" value="Mtu_PIN_fam"/>
    <property type="match status" value="1"/>
</dbReference>
<dbReference type="Pfam" id="PF01850">
    <property type="entry name" value="PIN"/>
    <property type="match status" value="1"/>
</dbReference>
<feature type="domain" description="PIN" evidence="6">
    <location>
        <begin position="2"/>
        <end position="134"/>
    </location>
</feature>
<dbReference type="HOGENOM" id="CLU_146668_1_0_7"/>
<keyword evidence="5" id="KW-0800">Toxin</keyword>
<dbReference type="EMBL" id="AZHW01000915">
    <property type="protein sequence ID" value="ETW95456.1"/>
    <property type="molecule type" value="Genomic_DNA"/>
</dbReference>
<dbReference type="GO" id="GO:0004540">
    <property type="term" value="F:RNA nuclease activity"/>
    <property type="evidence" value="ECO:0007669"/>
    <property type="project" value="InterPro"/>
</dbReference>
<evidence type="ECO:0000313" key="7">
    <source>
        <dbReference type="EMBL" id="ETW95456.1"/>
    </source>
</evidence>
<dbReference type="InterPro" id="IPR022907">
    <property type="entry name" value="VapC_family"/>
</dbReference>
<dbReference type="InterPro" id="IPR006226">
    <property type="entry name" value="Mtu_PIN"/>
</dbReference>
<evidence type="ECO:0000256" key="3">
    <source>
        <dbReference type="ARBA" id="ARBA00022723"/>
    </source>
</evidence>
<evidence type="ECO:0000259" key="6">
    <source>
        <dbReference type="Pfam" id="PF01850"/>
    </source>
</evidence>
<dbReference type="GO" id="GO:0045926">
    <property type="term" value="P:negative regulation of growth"/>
    <property type="evidence" value="ECO:0007669"/>
    <property type="project" value="UniProtKB-ARBA"/>
</dbReference>
<dbReference type="Gene3D" id="3.40.50.1010">
    <property type="entry name" value="5'-nuclease"/>
    <property type="match status" value="1"/>
</dbReference>